<dbReference type="EMBL" id="JEMA01001125">
    <property type="protein sequence ID" value="KYF62087.1"/>
    <property type="molecule type" value="Genomic_DNA"/>
</dbReference>
<feature type="compositionally biased region" description="Polar residues" evidence="1">
    <location>
        <begin position="363"/>
        <end position="373"/>
    </location>
</feature>
<evidence type="ECO:0000256" key="2">
    <source>
        <dbReference type="SAM" id="Phobius"/>
    </source>
</evidence>
<sequence>MIQAAPISSLTDDLAWNRAGRLSTAQRAALQQVLSVHPSEKLASLFSATLLGFAVLIVVQKGGSQGLFGWGMCALIAAGGLTAAWMPARRIRLRARLRADIATGDVAVVLGRVAWRAHRFHGDYVMEPADGSGPVRAAAAPLPPGPYRGHVLPRSRLLIAAESTVVPGGAWSISLGVPDVEGGVFAGRPGRTALANPFPMAPHVGDRIELFRALASALRFNPEDLADNRRGRMSVRQSWHRLTSSFVFFAPFVFIGMINVALFLAGHEVDLSISGQVFLGAAVYYLWRVRDVFTRRVLTMDGVVARHVRATSGSDRSAQLTYTYYLVVEQQRFVVNKQAYHALVPNLPYRLYFTKQTRTALSVDPLNTPSTHPTGAPRAEATWRAT</sequence>
<feature type="transmembrane region" description="Helical" evidence="2">
    <location>
        <begin position="67"/>
        <end position="88"/>
    </location>
</feature>
<evidence type="ECO:0000256" key="1">
    <source>
        <dbReference type="SAM" id="MobiDB-lite"/>
    </source>
</evidence>
<dbReference type="RefSeq" id="WP_061612819.1">
    <property type="nucleotide sequence ID" value="NZ_JEMA01001125.1"/>
</dbReference>
<dbReference type="OrthoDB" id="9821434at2"/>
<comment type="caution">
    <text evidence="3">The sequence shown here is derived from an EMBL/GenBank/DDBJ whole genome shotgun (WGS) entry which is preliminary data.</text>
</comment>
<feature type="region of interest" description="Disordered" evidence="1">
    <location>
        <begin position="363"/>
        <end position="386"/>
    </location>
</feature>
<reference evidence="3 4" key="1">
    <citation type="submission" date="2014-02" db="EMBL/GenBank/DDBJ databases">
        <title>The small core and large imbalanced accessory genome model reveals a collaborative survival strategy of Sorangium cellulosum strains in nature.</title>
        <authorList>
            <person name="Han K."/>
            <person name="Peng R."/>
            <person name="Blom J."/>
            <person name="Li Y.-Z."/>
        </authorList>
    </citation>
    <scope>NUCLEOTIDE SEQUENCE [LARGE SCALE GENOMIC DNA]</scope>
    <source>
        <strain evidence="3 4">So0008-312</strain>
    </source>
</reference>
<feature type="transmembrane region" description="Helical" evidence="2">
    <location>
        <begin position="242"/>
        <end position="265"/>
    </location>
</feature>
<organism evidence="3 4">
    <name type="scientific">Sorangium cellulosum</name>
    <name type="common">Polyangium cellulosum</name>
    <dbReference type="NCBI Taxonomy" id="56"/>
    <lineage>
        <taxon>Bacteria</taxon>
        <taxon>Pseudomonadati</taxon>
        <taxon>Myxococcota</taxon>
        <taxon>Polyangia</taxon>
        <taxon>Polyangiales</taxon>
        <taxon>Polyangiaceae</taxon>
        <taxon>Sorangium</taxon>
    </lineage>
</organism>
<accession>A0A150Q248</accession>
<evidence type="ECO:0000313" key="4">
    <source>
        <dbReference type="Proteomes" id="UP000075260"/>
    </source>
</evidence>
<dbReference type="Proteomes" id="UP000075260">
    <property type="component" value="Unassembled WGS sequence"/>
</dbReference>
<keyword evidence="2" id="KW-1133">Transmembrane helix</keyword>
<feature type="transmembrane region" description="Helical" evidence="2">
    <location>
        <begin position="42"/>
        <end position="61"/>
    </location>
</feature>
<keyword evidence="2" id="KW-0812">Transmembrane</keyword>
<protein>
    <submittedName>
        <fullName evidence="3">Uncharacterized protein</fullName>
    </submittedName>
</protein>
<evidence type="ECO:0000313" key="3">
    <source>
        <dbReference type="EMBL" id="KYF62087.1"/>
    </source>
</evidence>
<feature type="transmembrane region" description="Helical" evidence="2">
    <location>
        <begin position="271"/>
        <end position="287"/>
    </location>
</feature>
<proteinExistence type="predicted"/>
<name>A0A150Q248_SORCE</name>
<dbReference type="AlphaFoldDB" id="A0A150Q248"/>
<gene>
    <name evidence="3" type="ORF">BE15_24705</name>
</gene>
<keyword evidence="2" id="KW-0472">Membrane</keyword>